<name>A0ABV2WVN6_9NOCA</name>
<gene>
    <name evidence="1" type="ORF">ABZ510_24145</name>
</gene>
<reference evidence="1 2" key="1">
    <citation type="submission" date="2024-06" db="EMBL/GenBank/DDBJ databases">
        <title>The Natural Products Discovery Center: Release of the First 8490 Sequenced Strains for Exploring Actinobacteria Biosynthetic Diversity.</title>
        <authorList>
            <person name="Kalkreuter E."/>
            <person name="Kautsar S.A."/>
            <person name="Yang D."/>
            <person name="Bader C.D."/>
            <person name="Teijaro C.N."/>
            <person name="Fluegel L."/>
            <person name="Davis C.M."/>
            <person name="Simpson J.R."/>
            <person name="Lauterbach L."/>
            <person name="Steele A.D."/>
            <person name="Gui C."/>
            <person name="Meng S."/>
            <person name="Li G."/>
            <person name="Viehrig K."/>
            <person name="Ye F."/>
            <person name="Su P."/>
            <person name="Kiefer A.F."/>
            <person name="Nichols A."/>
            <person name="Cepeda A.J."/>
            <person name="Yan W."/>
            <person name="Fan B."/>
            <person name="Jiang Y."/>
            <person name="Adhikari A."/>
            <person name="Zheng C.-J."/>
            <person name="Schuster L."/>
            <person name="Cowan T.M."/>
            <person name="Smanski M.J."/>
            <person name="Chevrette M.G."/>
            <person name="De Carvalho L.P.S."/>
            <person name="Shen B."/>
        </authorList>
    </citation>
    <scope>NUCLEOTIDE SEQUENCE [LARGE SCALE GENOMIC DNA]</scope>
    <source>
        <strain evidence="1 2">NPDC019708</strain>
    </source>
</reference>
<dbReference type="RefSeq" id="WP_356958929.1">
    <property type="nucleotide sequence ID" value="NZ_JBEYBD010000020.1"/>
</dbReference>
<proteinExistence type="predicted"/>
<sequence length="374" mass="40015">MSAVEESDRYMREAGAGDPLDRLISTLRMGDGADAGIANGIEVAMQRWRTLPRAQVAGRARSGRTTVARALGLQQAVETAPVDEPGFPDPVLDADIVVYVLASTPSPGDRRLLGSLRPERTILVVNKADAIGTGWADAVGAARQFGREFRLPAFPMVGSLAARTVSGAFQETDLALLRRLAQSGIAAALSAEAFVSPAVGPDTAERTELLERWDLYGLACVLAALERDPDLAPQTVLQILHTVSGVDPVAQLLGQRYRQAIARRAGVLIDELTRLAARAVPHGNSRARALITEYLDTDEAKWLALCGGLVAPEVAHLAAGYPRPEPEDADDALARAIRWRAVVAGDMAPGARRAAIRVHNGYVRMWERMSSVGL</sequence>
<accession>A0ABV2WVN6</accession>
<dbReference type="Proteomes" id="UP001550628">
    <property type="component" value="Unassembled WGS sequence"/>
</dbReference>
<comment type="caution">
    <text evidence="1">The sequence shown here is derived from an EMBL/GenBank/DDBJ whole genome shotgun (WGS) entry which is preliminary data.</text>
</comment>
<evidence type="ECO:0008006" key="3">
    <source>
        <dbReference type="Google" id="ProtNLM"/>
    </source>
</evidence>
<keyword evidence="2" id="KW-1185">Reference proteome</keyword>
<organism evidence="1 2">
    <name type="scientific">Nocardia rhamnosiphila</name>
    <dbReference type="NCBI Taxonomy" id="426716"/>
    <lineage>
        <taxon>Bacteria</taxon>
        <taxon>Bacillati</taxon>
        <taxon>Actinomycetota</taxon>
        <taxon>Actinomycetes</taxon>
        <taxon>Mycobacteriales</taxon>
        <taxon>Nocardiaceae</taxon>
        <taxon>Nocardia</taxon>
    </lineage>
</organism>
<evidence type="ECO:0000313" key="1">
    <source>
        <dbReference type="EMBL" id="MEU1954945.1"/>
    </source>
</evidence>
<protein>
    <recommendedName>
        <fullName evidence="3">G domain-containing protein</fullName>
    </recommendedName>
</protein>
<dbReference type="EMBL" id="JBEYBF010000019">
    <property type="protein sequence ID" value="MEU1954945.1"/>
    <property type="molecule type" value="Genomic_DNA"/>
</dbReference>
<evidence type="ECO:0000313" key="2">
    <source>
        <dbReference type="Proteomes" id="UP001550628"/>
    </source>
</evidence>